<evidence type="ECO:0000259" key="12">
    <source>
        <dbReference type="PROSITE" id="PS51856"/>
    </source>
</evidence>
<dbReference type="Proteomes" id="UP001225906">
    <property type="component" value="Unassembled WGS sequence"/>
</dbReference>
<dbReference type="SUPFAM" id="SSF50249">
    <property type="entry name" value="Nucleic acid-binding proteins"/>
    <property type="match status" value="1"/>
</dbReference>
<keyword evidence="5 9" id="KW-0067">ATP-binding</keyword>
<dbReference type="Gene3D" id="2.40.50.140">
    <property type="entry name" value="Nucleic acid-binding proteins"/>
    <property type="match status" value="1"/>
</dbReference>
<evidence type="ECO:0000256" key="3">
    <source>
        <dbReference type="ARBA" id="ARBA00022801"/>
    </source>
</evidence>
<dbReference type="EMBL" id="JAVCAP010000013">
    <property type="protein sequence ID" value="MDP8567458.1"/>
    <property type="molecule type" value="Genomic_DNA"/>
</dbReference>
<dbReference type="InterPro" id="IPR003593">
    <property type="entry name" value="AAA+_ATPase"/>
</dbReference>
<keyword evidence="3 9" id="KW-0378">Hydrolase</keyword>
<evidence type="ECO:0000256" key="6">
    <source>
        <dbReference type="ARBA" id="ARBA00022884"/>
    </source>
</evidence>
<evidence type="ECO:0000256" key="5">
    <source>
        <dbReference type="ARBA" id="ARBA00022840"/>
    </source>
</evidence>
<dbReference type="Gene3D" id="1.10.720.10">
    <property type="match status" value="1"/>
</dbReference>
<dbReference type="InterPro" id="IPR041703">
    <property type="entry name" value="Rho_factor_ATP-bd"/>
</dbReference>
<keyword evidence="1 9" id="KW-0806">Transcription termination</keyword>
<dbReference type="SMART" id="SM00357">
    <property type="entry name" value="CSP"/>
    <property type="match status" value="1"/>
</dbReference>
<evidence type="ECO:0000256" key="9">
    <source>
        <dbReference type="HAMAP-Rule" id="MF_01884"/>
    </source>
</evidence>
<protein>
    <recommendedName>
        <fullName evidence="9 10">Transcription termination factor Rho</fullName>
        <ecNumber evidence="9 10">3.6.4.-</ecNumber>
    </recommendedName>
    <alternativeName>
        <fullName evidence="9">ATP-dependent helicase Rho</fullName>
    </alternativeName>
</protein>
<dbReference type="GO" id="GO:0016787">
    <property type="term" value="F:hydrolase activity"/>
    <property type="evidence" value="ECO:0007669"/>
    <property type="project" value="UniProtKB-KW"/>
</dbReference>
<dbReference type="SUPFAM" id="SSF52540">
    <property type="entry name" value="P-loop containing nucleoside triphosphate hydrolases"/>
    <property type="match status" value="1"/>
</dbReference>
<keyword evidence="6 9" id="KW-0694">RNA-binding</keyword>
<dbReference type="HAMAP" id="MF_01884">
    <property type="entry name" value="Rho"/>
    <property type="match status" value="1"/>
</dbReference>
<feature type="binding site" evidence="9">
    <location>
        <position position="212"/>
    </location>
    <ligand>
        <name>ATP</name>
        <dbReference type="ChEBI" id="CHEBI:30616"/>
    </ligand>
</feature>
<sequence length="419" mass="46890">MHLSDLKHLPVTELVEMAISNEIENASRMRKQDLIFAILKNKAKKGDSIFGDGTLEVLPDGFGFLRSPDTSYLAGPDDIYVSPSQIRRFNLHTGDTIQGEIRTPKDGERYFALVKVDSVNGEAPENTKHKILFENLTPLFPTVPLKLERDIKGEENTTSRVIDMIAPIGKGQRALLVASPKSGKTVMLQNVAHAITANHPDCILIVLLIDERPEEVTEMTRSVRGEVVASTFDEPATRHVQVAEMVLEKAKRLVEHKKDVVILLDSITRLARAYNTVIPSSGKVLTGGVDANALQKPKRFFGAARNVEEGGSLTIIATALVDTGSRMDDVIYEEFKGTGNMEIHLDRRMAEKRTYPAINVNKSGTRREELLLEKDVLQKIWVLRKLLYPMDDLEAMEFLLDKIKATKNNNDFFDSMRRG</sequence>
<feature type="binding site" evidence="9">
    <location>
        <begin position="181"/>
        <end position="186"/>
    </location>
    <ligand>
        <name>ATP</name>
        <dbReference type="ChEBI" id="CHEBI:30616"/>
    </ligand>
</feature>
<keyword evidence="2 9" id="KW-0547">Nucleotide-binding</keyword>
<dbReference type="Pfam" id="PF07498">
    <property type="entry name" value="Rho_N"/>
    <property type="match status" value="1"/>
</dbReference>
<comment type="caution">
    <text evidence="9">Lacks conserved residue(s) required for the propagation of feature annotation.</text>
</comment>
<organism evidence="13 14">
    <name type="scientific">Methylophilus aquaticus</name>
    <dbReference type="NCBI Taxonomy" id="1971610"/>
    <lineage>
        <taxon>Bacteria</taxon>
        <taxon>Pseudomonadati</taxon>
        <taxon>Pseudomonadota</taxon>
        <taxon>Betaproteobacteria</taxon>
        <taxon>Nitrosomonadales</taxon>
        <taxon>Methylophilaceae</taxon>
        <taxon>Methylophilus</taxon>
    </lineage>
</organism>
<dbReference type="Gene3D" id="3.40.50.300">
    <property type="entry name" value="P-loop containing nucleotide triphosphate hydrolases"/>
    <property type="match status" value="1"/>
</dbReference>
<dbReference type="PANTHER" id="PTHR46425">
    <property type="entry name" value="TRANSCRIPTION TERMINATION FACTOR RHO"/>
    <property type="match status" value="1"/>
</dbReference>
<dbReference type="PANTHER" id="PTHR46425:SF1">
    <property type="entry name" value="TRANSCRIPTION TERMINATION FACTOR RHO"/>
    <property type="match status" value="1"/>
</dbReference>
<evidence type="ECO:0000256" key="11">
    <source>
        <dbReference type="PROSITE-ProRule" id="PRU01203"/>
    </source>
</evidence>
<comment type="similarity">
    <text evidence="9 11">Belongs to the Rho family.</text>
</comment>
<keyword evidence="8 9" id="KW-0804">Transcription</keyword>
<dbReference type="CDD" id="cd01128">
    <property type="entry name" value="rho_factor_C"/>
    <property type="match status" value="1"/>
</dbReference>
<dbReference type="NCBIfam" id="TIGR00767">
    <property type="entry name" value="rho"/>
    <property type="match status" value="1"/>
</dbReference>
<gene>
    <name evidence="9 13" type="primary">rho</name>
    <name evidence="13" type="ORF">Q9291_06325</name>
</gene>
<comment type="function">
    <text evidence="9">Facilitates transcription termination by a mechanism that involves Rho binding to the nascent RNA, activation of Rho's RNA-dependent ATPase activity, and release of the mRNA from the DNA template.</text>
</comment>
<evidence type="ECO:0000256" key="2">
    <source>
        <dbReference type="ARBA" id="ARBA00022741"/>
    </source>
</evidence>
<dbReference type="SMART" id="SM00382">
    <property type="entry name" value="AAA"/>
    <property type="match status" value="1"/>
</dbReference>
<keyword evidence="7 9" id="KW-0805">Transcription regulation</keyword>
<feature type="domain" description="Rho RNA-BD" evidence="12">
    <location>
        <begin position="48"/>
        <end position="123"/>
    </location>
</feature>
<evidence type="ECO:0000256" key="7">
    <source>
        <dbReference type="ARBA" id="ARBA00023015"/>
    </source>
</evidence>
<comment type="caution">
    <text evidence="13">The sequence shown here is derived from an EMBL/GenBank/DDBJ whole genome shotgun (WGS) entry which is preliminary data.</text>
</comment>
<evidence type="ECO:0000256" key="10">
    <source>
        <dbReference type="NCBIfam" id="TIGR00767"/>
    </source>
</evidence>
<dbReference type="NCBIfam" id="NF006886">
    <property type="entry name" value="PRK09376.1"/>
    <property type="match status" value="1"/>
</dbReference>
<dbReference type="EC" id="3.6.4.-" evidence="9 10"/>
<evidence type="ECO:0000256" key="4">
    <source>
        <dbReference type="ARBA" id="ARBA00022806"/>
    </source>
</evidence>
<proteinExistence type="inferred from homology"/>
<dbReference type="InterPro" id="IPR004665">
    <property type="entry name" value="Term_rho"/>
</dbReference>
<dbReference type="SMART" id="SM00959">
    <property type="entry name" value="Rho_N"/>
    <property type="match status" value="1"/>
</dbReference>
<dbReference type="RefSeq" id="WP_306389183.1">
    <property type="nucleotide sequence ID" value="NZ_JAVCAP010000013.1"/>
</dbReference>
<keyword evidence="4 9" id="KW-0347">Helicase</keyword>
<dbReference type="Pfam" id="PF00006">
    <property type="entry name" value="ATP-synt_ab"/>
    <property type="match status" value="1"/>
</dbReference>
<keyword evidence="14" id="KW-1185">Reference proteome</keyword>
<comment type="subunit">
    <text evidence="9">Homohexamer. The homohexamer assembles into an open ring structure.</text>
</comment>
<dbReference type="PROSITE" id="PS51856">
    <property type="entry name" value="RHO_RNA_BD"/>
    <property type="match status" value="1"/>
</dbReference>
<dbReference type="SUPFAM" id="SSF68912">
    <property type="entry name" value="Rho N-terminal domain-like"/>
    <property type="match status" value="1"/>
</dbReference>
<dbReference type="InterPro" id="IPR011113">
    <property type="entry name" value="Rho_RNA-bd"/>
</dbReference>
<dbReference type="Pfam" id="PF07497">
    <property type="entry name" value="Rho_RNA_bind"/>
    <property type="match status" value="1"/>
</dbReference>
<dbReference type="CDD" id="cd04459">
    <property type="entry name" value="Rho_CSD"/>
    <property type="match status" value="1"/>
</dbReference>
<evidence type="ECO:0000256" key="1">
    <source>
        <dbReference type="ARBA" id="ARBA00022472"/>
    </source>
</evidence>
<dbReference type="InterPro" id="IPR036269">
    <property type="entry name" value="Rho_N_sf"/>
</dbReference>
<dbReference type="InterPro" id="IPR027417">
    <property type="entry name" value="P-loop_NTPase"/>
</dbReference>
<feature type="binding site" evidence="9">
    <location>
        <begin position="169"/>
        <end position="174"/>
    </location>
    <ligand>
        <name>ATP</name>
        <dbReference type="ChEBI" id="CHEBI:30616"/>
    </ligand>
</feature>
<evidence type="ECO:0000313" key="14">
    <source>
        <dbReference type="Proteomes" id="UP001225906"/>
    </source>
</evidence>
<evidence type="ECO:0000313" key="13">
    <source>
        <dbReference type="EMBL" id="MDP8567458.1"/>
    </source>
</evidence>
<dbReference type="InterPro" id="IPR012340">
    <property type="entry name" value="NA-bd_OB-fold"/>
</dbReference>
<evidence type="ECO:0000256" key="8">
    <source>
        <dbReference type="ARBA" id="ARBA00023163"/>
    </source>
</evidence>
<dbReference type="InterPro" id="IPR011129">
    <property type="entry name" value="CSD"/>
</dbReference>
<accession>A0ABT9JSD1</accession>
<dbReference type="InterPro" id="IPR000194">
    <property type="entry name" value="ATPase_F1/V1/A1_a/bsu_nucl-bd"/>
</dbReference>
<name>A0ABT9JSD1_9PROT</name>
<reference evidence="14" key="1">
    <citation type="journal article" date="2019" name="Int. J. Syst. Evol. Microbiol.">
        <title>The Global Catalogue of Microorganisms (GCM) 10K type strain sequencing project: providing services to taxonomists for standard genome sequencing and annotation.</title>
        <authorList>
            <consortium name="The Broad Institute Genomics Platform"/>
            <consortium name="The Broad Institute Genome Sequencing Center for Infectious Disease"/>
            <person name="Wu L."/>
            <person name="Ma J."/>
        </authorList>
    </citation>
    <scope>NUCLEOTIDE SEQUENCE [LARGE SCALE GENOMIC DNA]</scope>
    <source>
        <strain evidence="14">VKM B-3159</strain>
    </source>
</reference>
<dbReference type="InterPro" id="IPR011112">
    <property type="entry name" value="Rho-like_N"/>
</dbReference>